<dbReference type="SUPFAM" id="SSF51735">
    <property type="entry name" value="NAD(P)-binding Rossmann-fold domains"/>
    <property type="match status" value="1"/>
</dbReference>
<evidence type="ECO:0000313" key="1">
    <source>
        <dbReference type="EMBL" id="CAB3800125.1"/>
    </source>
</evidence>
<keyword evidence="2" id="KW-1185">Reference proteome</keyword>
<proteinExistence type="predicted"/>
<dbReference type="Proteomes" id="UP000494115">
    <property type="component" value="Unassembled WGS sequence"/>
</dbReference>
<dbReference type="InterPro" id="IPR036291">
    <property type="entry name" value="NAD(P)-bd_dom_sf"/>
</dbReference>
<dbReference type="Gene3D" id="3.40.50.720">
    <property type="entry name" value="NAD(P)-binding Rossmann-like Domain"/>
    <property type="match status" value="1"/>
</dbReference>
<protein>
    <recommendedName>
        <fullName evidence="3">NAD-dependent epimerase/dehydratase domain-containing protein</fullName>
    </recommendedName>
</protein>
<name>A0A6S7BH30_9BURK</name>
<dbReference type="AlphaFoldDB" id="A0A6S7BH30"/>
<accession>A0A6S7BH30</accession>
<organism evidence="1 2">
    <name type="scientific">Pararobbsia alpina</name>
    <dbReference type="NCBI Taxonomy" id="621374"/>
    <lineage>
        <taxon>Bacteria</taxon>
        <taxon>Pseudomonadati</taxon>
        <taxon>Pseudomonadota</taxon>
        <taxon>Betaproteobacteria</taxon>
        <taxon>Burkholderiales</taxon>
        <taxon>Burkholderiaceae</taxon>
        <taxon>Pararobbsia</taxon>
    </lineage>
</organism>
<gene>
    <name evidence="1" type="ORF">LMG28138_04795</name>
</gene>
<reference evidence="1 2" key="1">
    <citation type="submission" date="2020-04" db="EMBL/GenBank/DDBJ databases">
        <authorList>
            <person name="De Canck E."/>
        </authorList>
    </citation>
    <scope>NUCLEOTIDE SEQUENCE [LARGE SCALE GENOMIC DNA]</scope>
    <source>
        <strain evidence="1 2">LMG 28138</strain>
    </source>
</reference>
<sequence length="90" mass="9373">MTHRVWLAGASGAIGTSLAPLLIAAGYTVFGSTGRADRANAFEEAGVSLARASTRQAGVYNIAQDNAEADSAKAKRELGWSPELRLASRP</sequence>
<evidence type="ECO:0000313" key="2">
    <source>
        <dbReference type="Proteomes" id="UP000494115"/>
    </source>
</evidence>
<evidence type="ECO:0008006" key="3">
    <source>
        <dbReference type="Google" id="ProtNLM"/>
    </source>
</evidence>
<dbReference type="EMBL" id="CADIKM010000036">
    <property type="protein sequence ID" value="CAB3800125.1"/>
    <property type="molecule type" value="Genomic_DNA"/>
</dbReference>